<evidence type="ECO:0000256" key="2">
    <source>
        <dbReference type="ARBA" id="ARBA00023002"/>
    </source>
</evidence>
<evidence type="ECO:0000256" key="1">
    <source>
        <dbReference type="ARBA" id="ARBA00006484"/>
    </source>
</evidence>
<dbReference type="CDD" id="cd05368">
    <property type="entry name" value="DHRS6_like_SDR_c"/>
    <property type="match status" value="1"/>
</dbReference>
<sequence>MGGLLAGKRAVITAAAQGIGRAAAEAFQREGAIVTATDINEDKLAELSALGMKVAKLDVMSADAISAFAAETGTIDVLFNCAGVVHGGTILEASERDYDLAFDLNVKSMFRLIRAFLPGMIANGGGSIINMSSVAGVPAGVPNRFAYSASKAAVIGLTKSVAIDFIKQGIRCNAIAPGTVQSPSLEERMRAQGNYEEARAAFIARQPMGRIGLPEEIAALAVYLGSDVSNYTTGHVHVIDGGMSL</sequence>
<dbReference type="PANTHER" id="PTHR43477:SF4">
    <property type="entry name" value="DEHYDROGENASE_REDUCTASE SDR FAMILY MEMBER 6"/>
    <property type="match status" value="1"/>
</dbReference>
<comment type="similarity">
    <text evidence="1">Belongs to the short-chain dehydrogenases/reductases (SDR) family.</text>
</comment>
<dbReference type="PRINTS" id="PR00081">
    <property type="entry name" value="GDHRDH"/>
</dbReference>
<proteinExistence type="inferred from homology"/>
<reference evidence="4 5" key="1">
    <citation type="journal article" date="2016" name="Syst. Appl. Microbiol.">
        <title>Pararhizobium polonicum sp. nov. isolated from tumors on stone fruit rootstocks.</title>
        <authorList>
            <person name="Pulawska J."/>
            <person name="Kuzmanovic N."/>
            <person name="Willems A."/>
            <person name="Pothier J.F."/>
        </authorList>
    </citation>
    <scope>NUCLEOTIDE SEQUENCE [LARGE SCALE GENOMIC DNA]</scope>
    <source>
        <strain evidence="4 5">F5.1</strain>
    </source>
</reference>
<dbReference type="PRINTS" id="PR00080">
    <property type="entry name" value="SDRFAMILY"/>
</dbReference>
<comment type="caution">
    <text evidence="4">The sequence shown here is derived from an EMBL/GenBank/DDBJ whole genome shotgun (WGS) entry which is preliminary data.</text>
</comment>
<dbReference type="RefSeq" id="WP_068954250.1">
    <property type="nucleotide sequence ID" value="NZ_LGLV01000007.1"/>
</dbReference>
<dbReference type="InterPro" id="IPR020904">
    <property type="entry name" value="Sc_DH/Rdtase_CS"/>
</dbReference>
<organism evidence="4 5">
    <name type="scientific">Pararhizobium polonicum</name>
    <dbReference type="NCBI Taxonomy" id="1612624"/>
    <lineage>
        <taxon>Bacteria</taxon>
        <taxon>Pseudomonadati</taxon>
        <taxon>Pseudomonadota</taxon>
        <taxon>Alphaproteobacteria</taxon>
        <taxon>Hyphomicrobiales</taxon>
        <taxon>Rhizobiaceae</taxon>
        <taxon>Rhizobium/Agrobacterium group</taxon>
        <taxon>Pararhizobium</taxon>
    </lineage>
</organism>
<dbReference type="PANTHER" id="PTHR43477">
    <property type="entry name" value="DIHYDROANTICAPSIN 7-DEHYDROGENASE"/>
    <property type="match status" value="1"/>
</dbReference>
<accession>A0A1C7P1S4</accession>
<dbReference type="InterPro" id="IPR002347">
    <property type="entry name" value="SDR_fam"/>
</dbReference>
<keyword evidence="5" id="KW-1185">Reference proteome</keyword>
<gene>
    <name evidence="4" type="ORF">ADU59_11420</name>
</gene>
<dbReference type="GO" id="GO:0016491">
    <property type="term" value="F:oxidoreductase activity"/>
    <property type="evidence" value="ECO:0007669"/>
    <property type="project" value="UniProtKB-KW"/>
</dbReference>
<dbReference type="OrthoDB" id="9789398at2"/>
<dbReference type="PROSITE" id="PS00061">
    <property type="entry name" value="ADH_SHORT"/>
    <property type="match status" value="1"/>
</dbReference>
<name>A0A1C7P1S4_9HYPH</name>
<dbReference type="AlphaFoldDB" id="A0A1C7P1S4"/>
<dbReference type="InterPro" id="IPR036291">
    <property type="entry name" value="NAD(P)-bd_dom_sf"/>
</dbReference>
<dbReference type="Proteomes" id="UP000093111">
    <property type="component" value="Unassembled WGS sequence"/>
</dbReference>
<dbReference type="Pfam" id="PF13561">
    <property type="entry name" value="adh_short_C2"/>
    <property type="match status" value="1"/>
</dbReference>
<dbReference type="EMBL" id="LGLV01000007">
    <property type="protein sequence ID" value="OBZ95201.1"/>
    <property type="molecule type" value="Genomic_DNA"/>
</dbReference>
<dbReference type="Gene3D" id="3.40.50.720">
    <property type="entry name" value="NAD(P)-binding Rossmann-like Domain"/>
    <property type="match status" value="1"/>
</dbReference>
<dbReference type="PATRIC" id="fig|1612624.7.peg.4163"/>
<dbReference type="STRING" id="1612624.ADU59_11420"/>
<dbReference type="FunFam" id="3.40.50.720:FF:000084">
    <property type="entry name" value="Short-chain dehydrogenase reductase"/>
    <property type="match status" value="1"/>
</dbReference>
<protein>
    <submittedName>
        <fullName evidence="4">Oxidoreductase</fullName>
    </submittedName>
</protein>
<evidence type="ECO:0000313" key="5">
    <source>
        <dbReference type="Proteomes" id="UP000093111"/>
    </source>
</evidence>
<evidence type="ECO:0000313" key="4">
    <source>
        <dbReference type="EMBL" id="OBZ95201.1"/>
    </source>
</evidence>
<dbReference type="InterPro" id="IPR051122">
    <property type="entry name" value="SDR_DHRS6-like"/>
</dbReference>
<keyword evidence="3" id="KW-0520">NAD</keyword>
<evidence type="ECO:0000256" key="3">
    <source>
        <dbReference type="ARBA" id="ARBA00023027"/>
    </source>
</evidence>
<dbReference type="SUPFAM" id="SSF51735">
    <property type="entry name" value="NAD(P)-binding Rossmann-fold domains"/>
    <property type="match status" value="1"/>
</dbReference>
<keyword evidence="2" id="KW-0560">Oxidoreductase</keyword>